<proteinExistence type="predicted"/>
<reference evidence="1" key="1">
    <citation type="journal article" date="2008" name="ISME J.">
        <title>Genomic patterns of recombination, clonal divergence and environment in marine microbial populations.</title>
        <authorList>
            <person name="Konstantinidis K.T."/>
            <person name="Delong E.F."/>
        </authorList>
    </citation>
    <scope>NUCLEOTIDE SEQUENCE</scope>
</reference>
<accession>B3T2M7</accession>
<name>B3T2M7_9ARCH</name>
<organism evidence="1">
    <name type="scientific">uncultured marine crenarchaeote HF4000_ANIW93E5</name>
    <dbReference type="NCBI Taxonomy" id="455563"/>
    <lineage>
        <taxon>Archaea</taxon>
        <taxon>Nitrososphaerota</taxon>
        <taxon>Nitrososphaeria</taxon>
        <taxon>Nitrosopumilales</taxon>
        <taxon>environmental samples</taxon>
    </lineage>
</organism>
<evidence type="ECO:0000313" key="1">
    <source>
        <dbReference type="EMBL" id="ABZ06836.1"/>
    </source>
</evidence>
<protein>
    <recommendedName>
        <fullName evidence="2">HNH nuclease domain-containing protein</fullName>
    </recommendedName>
</protein>
<sequence>MSKQIHVCPICFRSNYDHTGLEVADCKSQMKKKSASLPRAHFSEVVKALAKKLQNGLCRRCKQYWTHAEFHHINDRCGDGLDNCAVLCSDCHFEITFLDRNR</sequence>
<dbReference type="AlphaFoldDB" id="B3T2M7"/>
<evidence type="ECO:0008006" key="2">
    <source>
        <dbReference type="Google" id="ProtNLM"/>
    </source>
</evidence>
<dbReference type="EMBL" id="EU016586">
    <property type="protein sequence ID" value="ABZ06836.1"/>
    <property type="molecule type" value="Genomic_DNA"/>
</dbReference>
<gene>
    <name evidence="1" type="ORF">ALOHA_HF4000ANIW93E5ctg6g4</name>
</gene>